<feature type="domain" description="M23ase beta-sheet core" evidence="2">
    <location>
        <begin position="93"/>
        <end position="192"/>
    </location>
</feature>
<dbReference type="AlphaFoldDB" id="A0A6N6MIV1"/>
<dbReference type="RefSeq" id="WP_150936993.1">
    <property type="nucleotide sequence ID" value="NZ_WAAT01000025.1"/>
</dbReference>
<evidence type="ECO:0000313" key="3">
    <source>
        <dbReference type="EMBL" id="KAB1069444.1"/>
    </source>
</evidence>
<gene>
    <name evidence="3" type="ORF">F6U93_03790</name>
</gene>
<dbReference type="Pfam" id="PF01551">
    <property type="entry name" value="Peptidase_M23"/>
    <property type="match status" value="1"/>
</dbReference>
<evidence type="ECO:0000259" key="2">
    <source>
        <dbReference type="Pfam" id="PF01551"/>
    </source>
</evidence>
<dbReference type="InterPro" id="IPR016047">
    <property type="entry name" value="M23ase_b-sheet_dom"/>
</dbReference>
<accession>A0A6N6MIV1</accession>
<keyword evidence="4" id="KW-1185">Reference proteome</keyword>
<dbReference type="InterPro" id="IPR050570">
    <property type="entry name" value="Cell_wall_metabolism_enzyme"/>
</dbReference>
<reference evidence="3 4" key="1">
    <citation type="submission" date="2019-09" db="EMBL/GenBank/DDBJ databases">
        <authorList>
            <person name="Cao W.R."/>
        </authorList>
    </citation>
    <scope>NUCLEOTIDE SEQUENCE [LARGE SCALE GENOMIC DNA]</scope>
    <source>
        <strain evidence="3 4">B1N29</strain>
    </source>
</reference>
<dbReference type="Proteomes" id="UP000441333">
    <property type="component" value="Unassembled WGS sequence"/>
</dbReference>
<dbReference type="Gene3D" id="2.70.70.10">
    <property type="entry name" value="Glucose Permease (Domain IIA)"/>
    <property type="match status" value="1"/>
</dbReference>
<dbReference type="InterPro" id="IPR011055">
    <property type="entry name" value="Dup_hybrid_motif"/>
</dbReference>
<keyword evidence="1" id="KW-0732">Signal</keyword>
<dbReference type="PANTHER" id="PTHR21666:SF289">
    <property type="entry name" value="L-ALA--D-GLU ENDOPEPTIDASE"/>
    <property type="match status" value="1"/>
</dbReference>
<comment type="caution">
    <text evidence="3">The sequence shown here is derived from an EMBL/GenBank/DDBJ whole genome shotgun (WGS) entry which is preliminary data.</text>
</comment>
<dbReference type="GO" id="GO:0004222">
    <property type="term" value="F:metalloendopeptidase activity"/>
    <property type="evidence" value="ECO:0007669"/>
    <property type="project" value="TreeGrafter"/>
</dbReference>
<protein>
    <submittedName>
        <fullName evidence="3">Peptidoglycan DD-metalloendopeptidase family protein</fullName>
    </submittedName>
</protein>
<dbReference type="PANTHER" id="PTHR21666">
    <property type="entry name" value="PEPTIDASE-RELATED"/>
    <property type="match status" value="1"/>
</dbReference>
<dbReference type="EMBL" id="WAAT01000025">
    <property type="protein sequence ID" value="KAB1069444.1"/>
    <property type="molecule type" value="Genomic_DNA"/>
</dbReference>
<dbReference type="SUPFAM" id="SSF51261">
    <property type="entry name" value="Duplicated hybrid motif"/>
    <property type="match status" value="1"/>
</dbReference>
<sequence>MDFLEVLHKVSQHSLGVLGDHLIPKKYALLDLSESNKSLLKVDVSCSLKFGNFVDHYLQQHEANVAFGGYLEQRSLYRRSIHFNNPSELERNIHLGVDLWSPVDTPIYAPLEGVIHSFKNNIHFGDYGPTIILKHEYLGVAFYTLYGHLSLSSLEDKQVGQYIEKGAVIGALGDASVNGDYPPHLHFQVIKDIQNYYGDYPGVCSRLELSFYRTNCPNPFSMLKIDY</sequence>
<evidence type="ECO:0000256" key="1">
    <source>
        <dbReference type="ARBA" id="ARBA00022729"/>
    </source>
</evidence>
<name>A0A6N6MIV1_9FLAO</name>
<organism evidence="3 4">
    <name type="scientific">Pseudotamlana haliotis</name>
    <dbReference type="NCBI Taxonomy" id="2614804"/>
    <lineage>
        <taxon>Bacteria</taxon>
        <taxon>Pseudomonadati</taxon>
        <taxon>Bacteroidota</taxon>
        <taxon>Flavobacteriia</taxon>
        <taxon>Flavobacteriales</taxon>
        <taxon>Flavobacteriaceae</taxon>
        <taxon>Pseudotamlana</taxon>
    </lineage>
</organism>
<evidence type="ECO:0000313" key="4">
    <source>
        <dbReference type="Proteomes" id="UP000441333"/>
    </source>
</evidence>
<dbReference type="CDD" id="cd12797">
    <property type="entry name" value="M23_peptidase"/>
    <property type="match status" value="1"/>
</dbReference>
<proteinExistence type="predicted"/>